<keyword evidence="2" id="KW-1185">Reference proteome</keyword>
<evidence type="ECO:0000313" key="1">
    <source>
        <dbReference type="EMBL" id="GBM49938.1"/>
    </source>
</evidence>
<accession>A0A4Y2GBG6</accession>
<comment type="caution">
    <text evidence="1">The sequence shown here is derived from an EMBL/GenBank/DDBJ whole genome shotgun (WGS) entry which is preliminary data.</text>
</comment>
<dbReference type="AlphaFoldDB" id="A0A4Y2GBG6"/>
<evidence type="ECO:0000313" key="2">
    <source>
        <dbReference type="Proteomes" id="UP000499080"/>
    </source>
</evidence>
<dbReference type="EMBL" id="BGPR01001277">
    <property type="protein sequence ID" value="GBM49938.1"/>
    <property type="molecule type" value="Genomic_DNA"/>
</dbReference>
<protein>
    <submittedName>
        <fullName evidence="1">Uncharacterized protein</fullName>
    </submittedName>
</protein>
<reference evidence="1 2" key="1">
    <citation type="journal article" date="2019" name="Sci. Rep.">
        <title>Orb-weaving spider Araneus ventricosus genome elucidates the spidroin gene catalogue.</title>
        <authorList>
            <person name="Kono N."/>
            <person name="Nakamura H."/>
            <person name="Ohtoshi R."/>
            <person name="Moran D.A.P."/>
            <person name="Shinohara A."/>
            <person name="Yoshida Y."/>
            <person name="Fujiwara M."/>
            <person name="Mori M."/>
            <person name="Tomita M."/>
            <person name="Arakawa K."/>
        </authorList>
    </citation>
    <scope>NUCLEOTIDE SEQUENCE [LARGE SCALE GENOMIC DNA]</scope>
</reference>
<organism evidence="1 2">
    <name type="scientific">Araneus ventricosus</name>
    <name type="common">Orbweaver spider</name>
    <name type="synonym">Epeira ventricosa</name>
    <dbReference type="NCBI Taxonomy" id="182803"/>
    <lineage>
        <taxon>Eukaryota</taxon>
        <taxon>Metazoa</taxon>
        <taxon>Ecdysozoa</taxon>
        <taxon>Arthropoda</taxon>
        <taxon>Chelicerata</taxon>
        <taxon>Arachnida</taxon>
        <taxon>Araneae</taxon>
        <taxon>Araneomorphae</taxon>
        <taxon>Entelegynae</taxon>
        <taxon>Araneoidea</taxon>
        <taxon>Araneidae</taxon>
        <taxon>Araneus</taxon>
    </lineage>
</organism>
<dbReference type="Proteomes" id="UP000499080">
    <property type="component" value="Unassembled WGS sequence"/>
</dbReference>
<dbReference type="OrthoDB" id="6457226at2759"/>
<sequence length="151" mass="17106">MWTVSRLVQHRRVIRSNQLHLIPPDGSIPSEKDRLLYKWQIQFGNDTTTEYTSVPQLQTGALLTPGILTIHVSVSNKDEEDCTSERPPTPYTHTHGCDGLLAVSRLRDTANLRHVSTEDPPCIWAWCTLNLSKVKRRERGDSGSDVHLILL</sequence>
<gene>
    <name evidence="1" type="ORF">AVEN_4822_1</name>
</gene>
<proteinExistence type="predicted"/>
<name>A0A4Y2GBG6_ARAVE</name>